<dbReference type="Pfam" id="PF21167">
    <property type="entry name" value="DUF6851"/>
    <property type="match status" value="1"/>
</dbReference>
<dbReference type="SUPFAM" id="SSF48317">
    <property type="entry name" value="Acid phosphatase/Vanadium-dependent haloperoxidase"/>
    <property type="match status" value="1"/>
</dbReference>
<dbReference type="Pfam" id="PF18962">
    <property type="entry name" value="Por_Secre_tail"/>
    <property type="match status" value="1"/>
</dbReference>
<evidence type="ECO:0000259" key="3">
    <source>
        <dbReference type="Pfam" id="PF18962"/>
    </source>
</evidence>
<dbReference type="CDD" id="cd03398">
    <property type="entry name" value="PAP2_haloperoxidase"/>
    <property type="match status" value="1"/>
</dbReference>
<dbReference type="PANTHER" id="PTHR34599">
    <property type="entry name" value="PEROXIDASE-RELATED"/>
    <property type="match status" value="1"/>
</dbReference>
<sequence>MKKNALLLIGLLCITPLFSQSVARHWNEEVLHAIRNDFARPTVHARNLFHTSAAMYDAWAVFDTEAAPYFLGNTIEGFTFKFNGFTPSEAVSNSRDKAISYAVYRLIEHRFVNSPGTEDIMTSTQHLMDSLGYDISIRTEDYTSGDGAALGNYIAAKIIEYGLQDGSNEANDYANRFYEPVNETLNMDISGNATLTHPNRWQPLKLSNYVDQSGNSIPGGEPEFLSPEWGAVIPFSLQEEDKTTYTRDGFDYNCYYDPGPPAYIQDGMALADPYKWNFSLVAVWGAHLDPNEETSIDISPRVIGNLDSELFPETFDEYTQFYDYFEGGDPSTGRTTNPTTGEAYEPQIVKRGDYARVLAEFWADGPDSETPPGHWFTILNYVNDNPLLEKKFEGQGETLSNLEWDVKSYFILGGAMHDVAITAWGLKGYYDYIRPVSAIRYMSEKGQSKDTTLPRYHPHGIPLIPGYIELVEEGDPLAGSFNENLHKIKLYTWKGPSNIIDPLYDIAGVGWILAEEWFPYQRPSFVTPPFAGYVSGHSTYSRTAAEILTQLTGDEFFPGGMGVFDIPANDFLVFERGPSEDMQLQWATYRDASDQCSLSRIWGGIHPPIDDIPGRKIGEALGSNTFSFAKKYFTKRIAEEGVLYPNPAEDKVTIGYATQDENTTVRVMDVRGRELFAQQADFSGSFNVEIDISTLGSGIYFVQLVSSNKVRLFTKKILKQ</sequence>
<proteinExistence type="predicted"/>
<dbReference type="Proteomes" id="UP000255317">
    <property type="component" value="Unassembled WGS sequence"/>
</dbReference>
<dbReference type="EMBL" id="QRAO01000004">
    <property type="protein sequence ID" value="RDK84659.1"/>
    <property type="molecule type" value="Genomic_DNA"/>
</dbReference>
<dbReference type="NCBIfam" id="TIGR04183">
    <property type="entry name" value="Por_Secre_tail"/>
    <property type="match status" value="1"/>
</dbReference>
<evidence type="ECO:0000256" key="1">
    <source>
        <dbReference type="ARBA" id="ARBA00022729"/>
    </source>
</evidence>
<keyword evidence="1 2" id="KW-0732">Signal</keyword>
<dbReference type="InterPro" id="IPR026444">
    <property type="entry name" value="Secre_tail"/>
</dbReference>
<comment type="caution">
    <text evidence="5">The sequence shown here is derived from an EMBL/GenBank/DDBJ whole genome shotgun (WGS) entry which is preliminary data.</text>
</comment>
<feature type="domain" description="Secretion system C-terminal sorting" evidence="3">
    <location>
        <begin position="643"/>
        <end position="716"/>
    </location>
</feature>
<evidence type="ECO:0000256" key="2">
    <source>
        <dbReference type="SAM" id="SignalP"/>
    </source>
</evidence>
<accession>A0A370Q8M4</accession>
<dbReference type="Gene3D" id="1.10.606.10">
    <property type="entry name" value="Vanadium-containing Chloroperoxidase, domain 2"/>
    <property type="match status" value="1"/>
</dbReference>
<organism evidence="5 6">
    <name type="scientific">Marinirhabdus gelatinilytica</name>
    <dbReference type="NCBI Taxonomy" id="1703343"/>
    <lineage>
        <taxon>Bacteria</taxon>
        <taxon>Pseudomonadati</taxon>
        <taxon>Bacteroidota</taxon>
        <taxon>Flavobacteriia</taxon>
        <taxon>Flavobacteriales</taxon>
        <taxon>Flavobacteriaceae</taxon>
    </lineage>
</organism>
<dbReference type="InterPro" id="IPR049283">
    <property type="entry name" value="DUF6851"/>
</dbReference>
<name>A0A370Q8M4_9FLAO</name>
<dbReference type="PANTHER" id="PTHR34599:SF2">
    <property type="entry name" value="TRAF-TYPE DOMAIN-CONTAINING PROTEIN"/>
    <property type="match status" value="1"/>
</dbReference>
<protein>
    <submittedName>
        <fullName evidence="5">Putative secreted protein (Por secretion system target)</fullName>
    </submittedName>
</protein>
<dbReference type="InterPro" id="IPR036938">
    <property type="entry name" value="PAP2/HPO_sf"/>
</dbReference>
<dbReference type="InterPro" id="IPR016119">
    <property type="entry name" value="Br/Cl_peroxidase_C"/>
</dbReference>
<dbReference type="RefSeq" id="WP_115124084.1">
    <property type="nucleotide sequence ID" value="NZ_QRAO01000004.1"/>
</dbReference>
<feature type="domain" description="DUF6851" evidence="4">
    <location>
        <begin position="53"/>
        <end position="203"/>
    </location>
</feature>
<dbReference type="GO" id="GO:0004601">
    <property type="term" value="F:peroxidase activity"/>
    <property type="evidence" value="ECO:0007669"/>
    <property type="project" value="InterPro"/>
</dbReference>
<dbReference type="OrthoDB" id="9780455at2"/>
<reference evidence="5 6" key="1">
    <citation type="submission" date="2018-07" db="EMBL/GenBank/DDBJ databases">
        <title>Genomic Encyclopedia of Type Strains, Phase IV (KMG-IV): sequencing the most valuable type-strain genomes for metagenomic binning, comparative biology and taxonomic classification.</title>
        <authorList>
            <person name="Goeker M."/>
        </authorList>
    </citation>
    <scope>NUCLEOTIDE SEQUENCE [LARGE SCALE GENOMIC DNA]</scope>
    <source>
        <strain evidence="5 6">DSM 101478</strain>
    </source>
</reference>
<dbReference type="AlphaFoldDB" id="A0A370Q8M4"/>
<evidence type="ECO:0000259" key="4">
    <source>
        <dbReference type="Pfam" id="PF21167"/>
    </source>
</evidence>
<feature type="signal peptide" evidence="2">
    <location>
        <begin position="1"/>
        <end position="19"/>
    </location>
</feature>
<feature type="chain" id="PRO_5017018684" evidence="2">
    <location>
        <begin position="20"/>
        <end position="720"/>
    </location>
</feature>
<dbReference type="InterPro" id="IPR052559">
    <property type="entry name" value="V-haloperoxidase"/>
</dbReference>
<gene>
    <name evidence="5" type="ORF">C8D94_10431</name>
</gene>
<keyword evidence="6" id="KW-1185">Reference proteome</keyword>
<evidence type="ECO:0000313" key="6">
    <source>
        <dbReference type="Proteomes" id="UP000255317"/>
    </source>
</evidence>
<evidence type="ECO:0000313" key="5">
    <source>
        <dbReference type="EMBL" id="RDK84659.1"/>
    </source>
</evidence>